<evidence type="ECO:0000313" key="3">
    <source>
        <dbReference type="Proteomes" id="UP000621799"/>
    </source>
</evidence>
<evidence type="ECO:0000256" key="1">
    <source>
        <dbReference type="SAM" id="Coils"/>
    </source>
</evidence>
<organism evidence="2 3">
    <name type="scientific">Zarconia navalis LEGE 11467</name>
    <dbReference type="NCBI Taxonomy" id="1828826"/>
    <lineage>
        <taxon>Bacteria</taxon>
        <taxon>Bacillati</taxon>
        <taxon>Cyanobacteriota</taxon>
        <taxon>Cyanophyceae</taxon>
        <taxon>Oscillatoriophycideae</taxon>
        <taxon>Oscillatoriales</taxon>
        <taxon>Oscillatoriales incertae sedis</taxon>
        <taxon>Zarconia</taxon>
        <taxon>Zarconia navalis</taxon>
    </lineage>
</organism>
<dbReference type="Proteomes" id="UP000621799">
    <property type="component" value="Unassembled WGS sequence"/>
</dbReference>
<dbReference type="RefSeq" id="WP_264319626.1">
    <property type="nucleotide sequence ID" value="NZ_JADEXN010000007.1"/>
</dbReference>
<name>A0A928VS39_9CYAN</name>
<keyword evidence="3" id="KW-1185">Reference proteome</keyword>
<proteinExistence type="predicted"/>
<accession>A0A928VS39</accession>
<protein>
    <submittedName>
        <fullName evidence="2">Uncharacterized protein</fullName>
    </submittedName>
</protein>
<gene>
    <name evidence="2" type="ORF">IQ235_00955</name>
</gene>
<comment type="caution">
    <text evidence="2">The sequence shown here is derived from an EMBL/GenBank/DDBJ whole genome shotgun (WGS) entry which is preliminary data.</text>
</comment>
<keyword evidence="1" id="KW-0175">Coiled coil</keyword>
<dbReference type="EMBL" id="JADEXN010000007">
    <property type="protein sequence ID" value="MBE9039364.1"/>
    <property type="molecule type" value="Genomic_DNA"/>
</dbReference>
<dbReference type="AlphaFoldDB" id="A0A928VS39"/>
<reference evidence="2" key="1">
    <citation type="submission" date="2020-10" db="EMBL/GenBank/DDBJ databases">
        <authorList>
            <person name="Castelo-Branco R."/>
            <person name="Eusebio N."/>
            <person name="Adriana R."/>
            <person name="Vieira A."/>
            <person name="Brugerolle De Fraissinette N."/>
            <person name="Rezende De Castro R."/>
            <person name="Schneider M.P."/>
            <person name="Vasconcelos V."/>
            <person name="Leao P.N."/>
        </authorList>
    </citation>
    <scope>NUCLEOTIDE SEQUENCE</scope>
    <source>
        <strain evidence="2">LEGE 11467</strain>
    </source>
</reference>
<sequence>MKSLIATTVIATALAGAPLPKWATLPMQIVGATTGLIYLTKSGSPWQHWQEEREREKAIASQQTEFEKWKAGQLKDLQAQAEAVNEQLNADKQAFLEQHKLELDRYADRIDFLQHELASVMRRLDDYEAPQLPEGVEQDAIAARRVIEILDRLGCRCDYRQSWLDSHYIYVRIRPREGGEREIKRHLNRLQLELGLAEPPGIATVPGAIQLYLRPKTMVSLSEAPDFAVTPQFHPEMALANLEASYHMGFVEPETKIQPYGDISQLEKDWLNWLWTRGIRNQKEIISRIWGATSGNGDRFLRARERLRVIAEELGIELRRRDNG</sequence>
<evidence type="ECO:0000313" key="2">
    <source>
        <dbReference type="EMBL" id="MBE9039364.1"/>
    </source>
</evidence>
<feature type="coiled-coil region" evidence="1">
    <location>
        <begin position="74"/>
        <end position="123"/>
    </location>
</feature>